<evidence type="ECO:0000256" key="1">
    <source>
        <dbReference type="ARBA" id="ARBA00001974"/>
    </source>
</evidence>
<comment type="cofactor">
    <cofactor evidence="1">
        <name>FAD</name>
        <dbReference type="ChEBI" id="CHEBI:57692"/>
    </cofactor>
</comment>
<dbReference type="Gene3D" id="3.40.30.120">
    <property type="match status" value="1"/>
</dbReference>
<dbReference type="SUPFAM" id="SSF51905">
    <property type="entry name" value="FAD/NAD(P)-binding domain"/>
    <property type="match status" value="1"/>
</dbReference>
<dbReference type="Gene3D" id="3.50.50.60">
    <property type="entry name" value="FAD/NAD(P)-binding domain"/>
    <property type="match status" value="1"/>
</dbReference>
<evidence type="ECO:0000256" key="3">
    <source>
        <dbReference type="ARBA" id="ARBA00022827"/>
    </source>
</evidence>
<dbReference type="Gene3D" id="3.30.9.10">
    <property type="entry name" value="D-Amino Acid Oxidase, subunit A, domain 2"/>
    <property type="match status" value="1"/>
</dbReference>
<dbReference type="Proteomes" id="UP000183208">
    <property type="component" value="Unassembled WGS sequence"/>
</dbReference>
<dbReference type="RefSeq" id="WP_074818629.1">
    <property type="nucleotide sequence ID" value="NZ_FNTI01000001.1"/>
</dbReference>
<organism evidence="5 6">
    <name type="scientific">Bradyrhizobium lablabi</name>
    <dbReference type="NCBI Taxonomy" id="722472"/>
    <lineage>
        <taxon>Bacteria</taxon>
        <taxon>Pseudomonadati</taxon>
        <taxon>Pseudomonadota</taxon>
        <taxon>Alphaproteobacteria</taxon>
        <taxon>Hyphomicrobiales</taxon>
        <taxon>Nitrobacteraceae</taxon>
        <taxon>Bradyrhizobium</taxon>
    </lineage>
</organism>
<evidence type="ECO:0000256" key="2">
    <source>
        <dbReference type="ARBA" id="ARBA00022630"/>
    </source>
</evidence>
<accession>A0A1M6W045</accession>
<proteinExistence type="predicted"/>
<dbReference type="InterPro" id="IPR036188">
    <property type="entry name" value="FAD/NAD-bd_sf"/>
</dbReference>
<dbReference type="OrthoDB" id="9791689at2"/>
<keyword evidence="2" id="KW-0285">Flavoprotein</keyword>
<gene>
    <name evidence="5" type="ORF">SAMN05444171_2154</name>
</gene>
<protein>
    <submittedName>
        <fullName evidence="5">Putative polyketide hydroxylase</fullName>
    </submittedName>
</protein>
<dbReference type="InterPro" id="IPR002938">
    <property type="entry name" value="FAD-bd"/>
</dbReference>
<evidence type="ECO:0000259" key="4">
    <source>
        <dbReference type="Pfam" id="PF01494"/>
    </source>
</evidence>
<dbReference type="Pfam" id="PF21274">
    <property type="entry name" value="Rng_hyd_C"/>
    <property type="match status" value="1"/>
</dbReference>
<sequence length="539" mass="58021">MFEADVVVVGAGPVGLTTSIALSQHGVSHIVVERHPSTSIAPKARGINARTMEMYRQMGVEGDIRAAGMPARFGGMILWAESLAGKEINRLTPGRATPAGQAVSPVANCGCSQDVLEPVLRRHAEALAPGGINFNTELCDLRHEGGGVTGVLKDHVSGETNPFRARYLVAADGTRSFVREKLGIGRSGEKDIYDSVNVHFRADLRPWVEDRPAALYLIEQPELRATFLTVNGSDRWGFLVHSLSAYDFTKENLTPERCIELVRRAVGVADLPVEVLGINFWNCSAMVADSFRSGNVFLVGDAAHETTPSGGFGMNLGVQDAQNLAWKIAAVLHGAADPSLLDSYEAERRPHALEVVQATLLNMQSFDRTKRQAEARLPRKEFLNERGLIFGARYQSLAVVPDGSKPPEVSDPVTEYVPSAHPGCRAPHVWLENKGQRISTIDLLGRGFVLLAAAGGAFWRSAASQHGLPRIDVRVLGEDIVDSEGAWMAAYGVGEGGAVLVRPDGYVAWRVASAPADPARALTEAFGQIFARAALKQAV</sequence>
<keyword evidence="3" id="KW-0274">FAD</keyword>
<dbReference type="AlphaFoldDB" id="A0A1M6W045"/>
<feature type="domain" description="FAD-binding" evidence="4">
    <location>
        <begin position="3"/>
        <end position="358"/>
    </location>
</feature>
<dbReference type="Pfam" id="PF01494">
    <property type="entry name" value="FAD_binding_3"/>
    <property type="match status" value="1"/>
</dbReference>
<evidence type="ECO:0000313" key="5">
    <source>
        <dbReference type="EMBL" id="SEC74148.1"/>
    </source>
</evidence>
<dbReference type="EMBL" id="FNTI01000001">
    <property type="protein sequence ID" value="SEC74148.1"/>
    <property type="molecule type" value="Genomic_DNA"/>
</dbReference>
<dbReference type="GO" id="GO:0016709">
    <property type="term" value="F:oxidoreductase activity, acting on paired donors, with incorporation or reduction of molecular oxygen, NAD(P)H as one donor, and incorporation of one atom of oxygen"/>
    <property type="evidence" value="ECO:0007669"/>
    <property type="project" value="UniProtKB-ARBA"/>
</dbReference>
<name>A0A1M6W045_9BRAD</name>
<evidence type="ECO:0000313" key="6">
    <source>
        <dbReference type="Proteomes" id="UP000183208"/>
    </source>
</evidence>
<dbReference type="InterPro" id="IPR050641">
    <property type="entry name" value="RIFMO-like"/>
</dbReference>
<dbReference type="PRINTS" id="PR00420">
    <property type="entry name" value="RNGMNOXGNASE"/>
</dbReference>
<dbReference type="PANTHER" id="PTHR43004:SF19">
    <property type="entry name" value="BINDING MONOOXYGENASE, PUTATIVE (JCVI)-RELATED"/>
    <property type="match status" value="1"/>
</dbReference>
<dbReference type="GO" id="GO:0071949">
    <property type="term" value="F:FAD binding"/>
    <property type="evidence" value="ECO:0007669"/>
    <property type="project" value="InterPro"/>
</dbReference>
<reference evidence="5 6" key="1">
    <citation type="submission" date="2016-10" db="EMBL/GenBank/DDBJ databases">
        <authorList>
            <person name="de Groot N.N."/>
        </authorList>
    </citation>
    <scope>NUCLEOTIDE SEQUENCE [LARGE SCALE GENOMIC DNA]</scope>
    <source>
        <strain evidence="5 6">GAS522</strain>
    </source>
</reference>
<dbReference type="PANTHER" id="PTHR43004">
    <property type="entry name" value="TRK SYSTEM POTASSIUM UPTAKE PROTEIN"/>
    <property type="match status" value="1"/>
</dbReference>